<evidence type="ECO:0000313" key="3">
    <source>
        <dbReference type="Proteomes" id="UP000322184"/>
    </source>
</evidence>
<reference evidence="2 3" key="1">
    <citation type="submission" date="2019-09" db="EMBL/GenBank/DDBJ databases">
        <title>Whole genome sequence of Photorhabdus heterorhabditis strain ETL (Enterobacteriales: Enterobacteriaceae) a bacterial symbiont of Heterorhabditis zealandica strain ETL (Rhabditida: Heterorhabditidae).</title>
        <authorList>
            <person name="Lulamba T.E."/>
            <person name="Serepa-Dlamini M.H."/>
        </authorList>
    </citation>
    <scope>NUCLEOTIDE SEQUENCE [LARGE SCALE GENOMIC DNA]</scope>
    <source>
        <strain evidence="2 3">ETL</strain>
    </source>
</reference>
<sequence length="151" mass="16383">MKKLLFLALLGAVSPVLAVSHTIVKTVNPPILMVFSTGTGSSLSQFSLLSTDFPSGTLNATKKLSSVNWRTSSYPTTTGERAELCYSQPYSSTEILCIPVALNSAGSTDVFNNYRFDNGVRVIIRHVVTNGTPSYYHSPAGQEQVSFTYSY</sequence>
<evidence type="ECO:0000256" key="1">
    <source>
        <dbReference type="SAM" id="SignalP"/>
    </source>
</evidence>
<dbReference type="EMBL" id="VTUW01000034">
    <property type="protein sequence ID" value="KAA1183204.1"/>
    <property type="molecule type" value="Genomic_DNA"/>
</dbReference>
<evidence type="ECO:0000313" key="2">
    <source>
        <dbReference type="EMBL" id="KAA1183204.1"/>
    </source>
</evidence>
<evidence type="ECO:0008006" key="4">
    <source>
        <dbReference type="Google" id="ProtNLM"/>
    </source>
</evidence>
<dbReference type="Proteomes" id="UP000322184">
    <property type="component" value="Unassembled WGS sequence"/>
</dbReference>
<accession>A0A5B0W8E3</accession>
<dbReference type="RefSeq" id="WP_149617177.1">
    <property type="nucleotide sequence ID" value="NZ_CAWMRL010000021.1"/>
</dbReference>
<organism evidence="2 3">
    <name type="scientific">Photorhabdus heterorhabditis</name>
    <dbReference type="NCBI Taxonomy" id="880156"/>
    <lineage>
        <taxon>Bacteria</taxon>
        <taxon>Pseudomonadati</taxon>
        <taxon>Pseudomonadota</taxon>
        <taxon>Gammaproteobacteria</taxon>
        <taxon>Enterobacterales</taxon>
        <taxon>Morganellaceae</taxon>
        <taxon>Photorhabdus</taxon>
    </lineage>
</organism>
<proteinExistence type="predicted"/>
<name>A0A5B0W8E3_9GAMM</name>
<dbReference type="AlphaFoldDB" id="A0A5B0W8E3"/>
<feature type="chain" id="PRO_5022736946" description="Flagellar protein FlhE" evidence="1">
    <location>
        <begin position="19"/>
        <end position="151"/>
    </location>
</feature>
<dbReference type="OrthoDB" id="6290731at2"/>
<comment type="caution">
    <text evidence="2">The sequence shown here is derived from an EMBL/GenBank/DDBJ whole genome shotgun (WGS) entry which is preliminary data.</text>
</comment>
<gene>
    <name evidence="2" type="ORF">F0L16_16005</name>
</gene>
<feature type="signal peptide" evidence="1">
    <location>
        <begin position="1"/>
        <end position="18"/>
    </location>
</feature>
<keyword evidence="1" id="KW-0732">Signal</keyword>
<protein>
    <recommendedName>
        <fullName evidence="4">Flagellar protein FlhE</fullName>
    </recommendedName>
</protein>